<dbReference type="InterPro" id="IPR005338">
    <property type="entry name" value="Anhydro_N_Ac-Mur_kinase"/>
</dbReference>
<dbReference type="HAMAP" id="MF_01270">
    <property type="entry name" value="AnhMurNAc_kinase"/>
    <property type="match status" value="1"/>
</dbReference>
<dbReference type="AlphaFoldDB" id="A0AAU7WTA5"/>
<comment type="similarity">
    <text evidence="1">Belongs to the anhydro-N-acetylmuramic acid kinase family.</text>
</comment>
<name>A0AAU7WTA5_9PSED</name>
<evidence type="ECO:0000256" key="1">
    <source>
        <dbReference type="HAMAP-Rule" id="MF_01270"/>
    </source>
</evidence>
<dbReference type="GO" id="GO:0097175">
    <property type="term" value="P:1,6-anhydro-N-acetyl-beta-muramic acid catabolic process"/>
    <property type="evidence" value="ECO:0007669"/>
    <property type="project" value="UniProtKB-UniRule"/>
</dbReference>
<organism evidence="2">
    <name type="scientific">Pseudomonas sp. W17</name>
    <dbReference type="NCBI Taxonomy" id="3144407"/>
    <lineage>
        <taxon>Bacteria</taxon>
        <taxon>Pseudomonadati</taxon>
        <taxon>Pseudomonadota</taxon>
        <taxon>Gammaproteobacteria</taxon>
        <taxon>Pseudomonadales</taxon>
        <taxon>Pseudomonadaceae</taxon>
        <taxon>Pseudomonas</taxon>
    </lineage>
</organism>
<gene>
    <name evidence="1" type="primary">anmK</name>
    <name evidence="2" type="ORF">ABCR88_29725</name>
</gene>
<dbReference type="Gene3D" id="3.30.420.40">
    <property type="match status" value="2"/>
</dbReference>
<dbReference type="GO" id="GO:0005524">
    <property type="term" value="F:ATP binding"/>
    <property type="evidence" value="ECO:0007669"/>
    <property type="project" value="UniProtKB-UniRule"/>
</dbReference>
<dbReference type="InterPro" id="IPR043129">
    <property type="entry name" value="ATPase_NBD"/>
</dbReference>
<keyword evidence="1" id="KW-0067">ATP-binding</keyword>
<proteinExistence type="inferred from homology"/>
<reference evidence="2" key="1">
    <citation type="submission" date="2024-06" db="EMBL/GenBank/DDBJ databases">
        <authorList>
            <person name="Wu L."/>
        </authorList>
    </citation>
    <scope>NUCLEOTIDE SEQUENCE</scope>
    <source>
        <strain evidence="2">W17</strain>
    </source>
</reference>
<dbReference type="NCBIfam" id="NF007139">
    <property type="entry name" value="PRK09585.1-3"/>
    <property type="match status" value="1"/>
</dbReference>
<dbReference type="CDD" id="cd24050">
    <property type="entry name" value="ASKHA_NBD_ANMK"/>
    <property type="match status" value="1"/>
</dbReference>
<dbReference type="SUPFAM" id="SSF53067">
    <property type="entry name" value="Actin-like ATPase domain"/>
    <property type="match status" value="1"/>
</dbReference>
<comment type="function">
    <text evidence="1">Catalyzes the specific phosphorylation of 1,6-anhydro-N-acetylmuramic acid (anhMurNAc) with the simultaneous cleavage of the 1,6-anhydro ring, generating MurNAc-6-P. Is required for the utilization of anhMurNAc either imported from the medium or derived from its own cell wall murein, and thus plays a role in cell wall recycling.</text>
</comment>
<dbReference type="GO" id="GO:0006040">
    <property type="term" value="P:amino sugar metabolic process"/>
    <property type="evidence" value="ECO:0007669"/>
    <property type="project" value="InterPro"/>
</dbReference>
<accession>A0AAU7WTA5</accession>
<dbReference type="PANTHER" id="PTHR30605">
    <property type="entry name" value="ANHYDRO-N-ACETYLMURAMIC ACID KINASE"/>
    <property type="match status" value="1"/>
</dbReference>
<comment type="pathway">
    <text evidence="1">Cell wall biogenesis; peptidoglycan recycling.</text>
</comment>
<keyword evidence="1" id="KW-0119">Carbohydrate metabolism</keyword>
<dbReference type="Pfam" id="PF03702">
    <property type="entry name" value="AnmK"/>
    <property type="match status" value="1"/>
</dbReference>
<protein>
    <recommendedName>
        <fullName evidence="1">Anhydro-N-acetylmuramic acid kinase</fullName>
        <ecNumber evidence="1">2.7.1.170</ecNumber>
    </recommendedName>
    <alternativeName>
        <fullName evidence="1">AnhMurNAc kinase</fullName>
    </alternativeName>
</protein>
<dbReference type="RefSeq" id="WP_041120054.1">
    <property type="nucleotide sequence ID" value="NZ_CP158490.1"/>
</dbReference>
<dbReference type="EC" id="2.7.1.170" evidence="1"/>
<sequence>MALYIGVMSGTSLDGLDIALIEQSPALRLVATRYIPMPDTLRAELLSLCASGPDEIARSAIAQQHWVELAAQGINQLLQQQQLHPQDIRAIGSHGQTVRHEPSRGFTVQIGNPALLTELTGITVVSDFRSRDVAAGGQGAPLVPAFHEALFAQRPGNRAVLNVGGFSNLSLIETSKPVAGFDCGPGNVLLDAWIQAQRAENFDRNGQWAASGQVDPPLLQALLSDPFFATQGPKSTGREVFNLDWLQRHLRARGAIAAENVQATLLELTALTIVESLQSAQSDTQELLVCGGGAHNAALMGRLAALLPQTRVSSTAAYGVDPDWVEAMAFAWLAHCCLEGIAANRPSVTGARGLRVLGAIYPA</sequence>
<dbReference type="EMBL" id="CP158490">
    <property type="protein sequence ID" value="XBY23624.1"/>
    <property type="molecule type" value="Genomic_DNA"/>
</dbReference>
<keyword evidence="1 2" id="KW-0418">Kinase</keyword>
<comment type="catalytic activity">
    <reaction evidence="1">
        <text>1,6-anhydro-N-acetyl-beta-muramate + ATP + H2O = N-acetyl-D-muramate 6-phosphate + ADP + H(+)</text>
        <dbReference type="Rhea" id="RHEA:24952"/>
        <dbReference type="ChEBI" id="CHEBI:15377"/>
        <dbReference type="ChEBI" id="CHEBI:15378"/>
        <dbReference type="ChEBI" id="CHEBI:30616"/>
        <dbReference type="ChEBI" id="CHEBI:58690"/>
        <dbReference type="ChEBI" id="CHEBI:58722"/>
        <dbReference type="ChEBI" id="CHEBI:456216"/>
        <dbReference type="EC" id="2.7.1.170"/>
    </reaction>
</comment>
<dbReference type="GO" id="GO:0016301">
    <property type="term" value="F:kinase activity"/>
    <property type="evidence" value="ECO:0007669"/>
    <property type="project" value="UniProtKB-KW"/>
</dbReference>
<feature type="binding site" evidence="1">
    <location>
        <begin position="10"/>
        <end position="17"/>
    </location>
    <ligand>
        <name>ATP</name>
        <dbReference type="ChEBI" id="CHEBI:30616"/>
    </ligand>
</feature>
<keyword evidence="1" id="KW-0547">Nucleotide-binding</keyword>
<dbReference type="GO" id="GO:0009254">
    <property type="term" value="P:peptidoglycan turnover"/>
    <property type="evidence" value="ECO:0007669"/>
    <property type="project" value="UniProtKB-UniRule"/>
</dbReference>
<comment type="pathway">
    <text evidence="1">Amino-sugar metabolism; 1,6-anhydro-N-acetylmuramate degradation.</text>
</comment>
<dbReference type="PANTHER" id="PTHR30605:SF0">
    <property type="entry name" value="ANHYDRO-N-ACETYLMURAMIC ACID KINASE"/>
    <property type="match status" value="1"/>
</dbReference>
<dbReference type="GO" id="GO:0016773">
    <property type="term" value="F:phosphotransferase activity, alcohol group as acceptor"/>
    <property type="evidence" value="ECO:0007669"/>
    <property type="project" value="UniProtKB-UniRule"/>
</dbReference>
<evidence type="ECO:0000313" key="2">
    <source>
        <dbReference type="EMBL" id="XBY23624.1"/>
    </source>
</evidence>
<keyword evidence="1 2" id="KW-0808">Transferase</keyword>